<keyword evidence="1" id="KW-0472">Membrane</keyword>
<sequence length="69" mass="7857">MECQEGVKKPLFTRGIICESGLFAFACFLVFLVRCVVSLIYPLSCQMQLLVDHAYCMGGLREFLDLYII</sequence>
<keyword evidence="1" id="KW-0812">Transmembrane</keyword>
<dbReference type="EMBL" id="GBRH01166917">
    <property type="protein sequence ID" value="JAE30979.1"/>
    <property type="molecule type" value="Transcribed_RNA"/>
</dbReference>
<evidence type="ECO:0000313" key="2">
    <source>
        <dbReference type="EMBL" id="JAE30979.1"/>
    </source>
</evidence>
<reference evidence="2" key="1">
    <citation type="submission" date="2014-09" db="EMBL/GenBank/DDBJ databases">
        <authorList>
            <person name="Magalhaes I.L.F."/>
            <person name="Oliveira U."/>
            <person name="Santos F.R."/>
            <person name="Vidigal T.H.D.A."/>
            <person name="Brescovit A.D."/>
            <person name="Santos A.J."/>
        </authorList>
    </citation>
    <scope>NUCLEOTIDE SEQUENCE</scope>
    <source>
        <tissue evidence="2">Shoot tissue taken approximately 20 cm above the soil surface</tissue>
    </source>
</reference>
<organism evidence="2">
    <name type="scientific">Arundo donax</name>
    <name type="common">Giant reed</name>
    <name type="synonym">Donax arundinaceus</name>
    <dbReference type="NCBI Taxonomy" id="35708"/>
    <lineage>
        <taxon>Eukaryota</taxon>
        <taxon>Viridiplantae</taxon>
        <taxon>Streptophyta</taxon>
        <taxon>Embryophyta</taxon>
        <taxon>Tracheophyta</taxon>
        <taxon>Spermatophyta</taxon>
        <taxon>Magnoliopsida</taxon>
        <taxon>Liliopsida</taxon>
        <taxon>Poales</taxon>
        <taxon>Poaceae</taxon>
        <taxon>PACMAD clade</taxon>
        <taxon>Arundinoideae</taxon>
        <taxon>Arundineae</taxon>
        <taxon>Arundo</taxon>
    </lineage>
</organism>
<feature type="transmembrane region" description="Helical" evidence="1">
    <location>
        <begin position="21"/>
        <end position="41"/>
    </location>
</feature>
<accession>A0A0A9H5A7</accession>
<keyword evidence="1" id="KW-1133">Transmembrane helix</keyword>
<dbReference type="AlphaFoldDB" id="A0A0A9H5A7"/>
<reference evidence="2" key="2">
    <citation type="journal article" date="2015" name="Data Brief">
        <title>Shoot transcriptome of the giant reed, Arundo donax.</title>
        <authorList>
            <person name="Barrero R.A."/>
            <person name="Guerrero F.D."/>
            <person name="Moolhuijzen P."/>
            <person name="Goolsby J.A."/>
            <person name="Tidwell J."/>
            <person name="Bellgard S.E."/>
            <person name="Bellgard M.I."/>
        </authorList>
    </citation>
    <scope>NUCLEOTIDE SEQUENCE</scope>
    <source>
        <tissue evidence="2">Shoot tissue taken approximately 20 cm above the soil surface</tissue>
    </source>
</reference>
<evidence type="ECO:0000256" key="1">
    <source>
        <dbReference type="SAM" id="Phobius"/>
    </source>
</evidence>
<name>A0A0A9H5A7_ARUDO</name>
<protein>
    <submittedName>
        <fullName evidence="2">Uncharacterized protein</fullName>
    </submittedName>
</protein>
<proteinExistence type="predicted"/>